<dbReference type="EMBL" id="CM051395">
    <property type="protein sequence ID" value="KAJ4725056.1"/>
    <property type="molecule type" value="Genomic_DNA"/>
</dbReference>
<accession>A0ACC1YNP8</accession>
<protein>
    <submittedName>
        <fullName evidence="1">Uncharacterized protein</fullName>
    </submittedName>
</protein>
<proteinExistence type="predicted"/>
<evidence type="ECO:0000313" key="1">
    <source>
        <dbReference type="EMBL" id="KAJ4725056.1"/>
    </source>
</evidence>
<sequence length="119" mass="14082">MNHMAIYPPRDDINNMYNTVSAESMIKKPHPYLGPNRSQTTSITKPRKYTPEIEAVTTGETGKLMVRWEKRQKGEEEEGEYKKTKKWRPTEEEEEEAVVGEKDGRLGFYFYFLLYNSFY</sequence>
<name>A0ACC1YNP8_MELAZ</name>
<comment type="caution">
    <text evidence="1">The sequence shown here is derived from an EMBL/GenBank/DDBJ whole genome shotgun (WGS) entry which is preliminary data.</text>
</comment>
<reference evidence="1 2" key="1">
    <citation type="journal article" date="2023" name="Science">
        <title>Complex scaffold remodeling in plant triterpene biosynthesis.</title>
        <authorList>
            <person name="De La Pena R."/>
            <person name="Hodgson H."/>
            <person name="Liu J.C."/>
            <person name="Stephenson M.J."/>
            <person name="Martin A.C."/>
            <person name="Owen C."/>
            <person name="Harkess A."/>
            <person name="Leebens-Mack J."/>
            <person name="Jimenez L.E."/>
            <person name="Osbourn A."/>
            <person name="Sattely E.S."/>
        </authorList>
    </citation>
    <scope>NUCLEOTIDE SEQUENCE [LARGE SCALE GENOMIC DNA]</scope>
    <source>
        <strain evidence="2">cv. JPN11</strain>
        <tissue evidence="1">Leaf</tissue>
    </source>
</reference>
<dbReference type="Proteomes" id="UP001164539">
    <property type="component" value="Chromosome 2"/>
</dbReference>
<evidence type="ECO:0000313" key="2">
    <source>
        <dbReference type="Proteomes" id="UP001164539"/>
    </source>
</evidence>
<keyword evidence="2" id="KW-1185">Reference proteome</keyword>
<gene>
    <name evidence="1" type="ORF">OWV82_003978</name>
</gene>
<organism evidence="1 2">
    <name type="scientific">Melia azedarach</name>
    <name type="common">Chinaberry tree</name>
    <dbReference type="NCBI Taxonomy" id="155640"/>
    <lineage>
        <taxon>Eukaryota</taxon>
        <taxon>Viridiplantae</taxon>
        <taxon>Streptophyta</taxon>
        <taxon>Embryophyta</taxon>
        <taxon>Tracheophyta</taxon>
        <taxon>Spermatophyta</taxon>
        <taxon>Magnoliopsida</taxon>
        <taxon>eudicotyledons</taxon>
        <taxon>Gunneridae</taxon>
        <taxon>Pentapetalae</taxon>
        <taxon>rosids</taxon>
        <taxon>malvids</taxon>
        <taxon>Sapindales</taxon>
        <taxon>Meliaceae</taxon>
        <taxon>Melia</taxon>
    </lineage>
</organism>